<protein>
    <submittedName>
        <fullName evidence="6">ATP-grasp domain-containing protein</fullName>
    </submittedName>
</protein>
<keyword evidence="2 4" id="KW-0547">Nucleotide-binding</keyword>
<dbReference type="Gene3D" id="3.30.470.20">
    <property type="entry name" value="ATP-grasp fold, B domain"/>
    <property type="match status" value="1"/>
</dbReference>
<organism evidence="6 7">
    <name type="scientific">Streptomyces benahoarensis</name>
    <dbReference type="NCBI Taxonomy" id="2595054"/>
    <lineage>
        <taxon>Bacteria</taxon>
        <taxon>Bacillati</taxon>
        <taxon>Actinomycetota</taxon>
        <taxon>Actinomycetes</taxon>
        <taxon>Kitasatosporales</taxon>
        <taxon>Streptomycetaceae</taxon>
        <taxon>Streptomyces</taxon>
    </lineage>
</organism>
<evidence type="ECO:0000256" key="3">
    <source>
        <dbReference type="ARBA" id="ARBA00022840"/>
    </source>
</evidence>
<dbReference type="Proteomes" id="UP000320888">
    <property type="component" value="Unassembled WGS sequence"/>
</dbReference>
<dbReference type="GO" id="GO:0005524">
    <property type="term" value="F:ATP binding"/>
    <property type="evidence" value="ECO:0007669"/>
    <property type="project" value="UniProtKB-UniRule"/>
</dbReference>
<evidence type="ECO:0000259" key="5">
    <source>
        <dbReference type="PROSITE" id="PS50975"/>
    </source>
</evidence>
<dbReference type="SUPFAM" id="SSF56059">
    <property type="entry name" value="Glutathione synthetase ATP-binding domain-like"/>
    <property type="match status" value="1"/>
</dbReference>
<dbReference type="InterPro" id="IPR013815">
    <property type="entry name" value="ATP_grasp_subdomain_1"/>
</dbReference>
<dbReference type="GO" id="GO:0016874">
    <property type="term" value="F:ligase activity"/>
    <property type="evidence" value="ECO:0007669"/>
    <property type="project" value="UniProtKB-KW"/>
</dbReference>
<dbReference type="InterPro" id="IPR011761">
    <property type="entry name" value="ATP-grasp"/>
</dbReference>
<dbReference type="AlphaFoldDB" id="A0A553YC49"/>
<dbReference type="Gene3D" id="3.40.50.20">
    <property type="match status" value="1"/>
</dbReference>
<dbReference type="InterPro" id="IPR052032">
    <property type="entry name" value="ATP-dep_AA_Ligase"/>
</dbReference>
<accession>A0A553YC49</accession>
<comment type="caution">
    <text evidence="6">The sequence shown here is derived from an EMBL/GenBank/DDBJ whole genome shotgun (WGS) entry which is preliminary data.</text>
</comment>
<keyword evidence="3 4" id="KW-0067">ATP-binding</keyword>
<evidence type="ECO:0000256" key="1">
    <source>
        <dbReference type="ARBA" id="ARBA00022598"/>
    </source>
</evidence>
<name>A0A553YC49_9ACTN</name>
<sequence>MRMYLLARNPTDSVTDGFVPAAAGLGLDLTVLTDQPDDHRAACPGTEVLACDVTDVAAVIGRIATHHPADAVFTNSDHLQTQTALAAAYFGLPGKDWRATLRTKNKAELRRHLAACGADTVRAAELPAGQDPSTLADAALPYPCVVKPREGVASEDVVLARDAAELVAHATAIRGRRPDAALLAEEYLPGDLYTLETLGDGHRRHVLGGFRTTVSAPPTFIEERHDFTAAHPEPVTAQVLAQLDALGVGFGACHTEFVVHEGRARLIEVNYRAIGDQCDRTLADVLGISLFTHILRTHLGEPLPAGLGARTGGAARVAYALADRAGTLTAAPAATDRTADGVRLAYRPLRAVGTTRPHHRTNRDYLGVVRATGDDRAAVERAVDAFLADGRWEITA</sequence>
<proteinExistence type="predicted"/>
<evidence type="ECO:0000313" key="6">
    <source>
        <dbReference type="EMBL" id="TSB26791.1"/>
    </source>
</evidence>
<gene>
    <name evidence="6" type="ORF">FNZ23_26630</name>
</gene>
<dbReference type="Gene3D" id="3.30.1490.20">
    <property type="entry name" value="ATP-grasp fold, A domain"/>
    <property type="match status" value="1"/>
</dbReference>
<reference evidence="6 7" key="1">
    <citation type="submission" date="2019-07" db="EMBL/GenBank/DDBJ databases">
        <title>Draft genome for Streptomyces benahoarensis MZ03-48.</title>
        <authorList>
            <person name="Gonzalez-Pimentel J.L."/>
        </authorList>
    </citation>
    <scope>NUCLEOTIDE SEQUENCE [LARGE SCALE GENOMIC DNA]</scope>
    <source>
        <strain evidence="6 7">MZ03-48</strain>
    </source>
</reference>
<dbReference type="GO" id="GO:0046872">
    <property type="term" value="F:metal ion binding"/>
    <property type="evidence" value="ECO:0007669"/>
    <property type="project" value="InterPro"/>
</dbReference>
<evidence type="ECO:0000313" key="7">
    <source>
        <dbReference type="Proteomes" id="UP000320888"/>
    </source>
</evidence>
<dbReference type="PROSITE" id="PS50975">
    <property type="entry name" value="ATP_GRASP"/>
    <property type="match status" value="1"/>
</dbReference>
<evidence type="ECO:0000256" key="4">
    <source>
        <dbReference type="PROSITE-ProRule" id="PRU00409"/>
    </source>
</evidence>
<dbReference type="PANTHER" id="PTHR43585:SF2">
    <property type="entry name" value="ATP-GRASP ENZYME FSQD"/>
    <property type="match status" value="1"/>
</dbReference>
<keyword evidence="1" id="KW-0436">Ligase</keyword>
<dbReference type="Pfam" id="PF13535">
    <property type="entry name" value="ATP-grasp_4"/>
    <property type="match status" value="1"/>
</dbReference>
<dbReference type="OrthoDB" id="24041at2"/>
<dbReference type="EMBL" id="VKLS01000544">
    <property type="protein sequence ID" value="TSB26791.1"/>
    <property type="molecule type" value="Genomic_DNA"/>
</dbReference>
<feature type="domain" description="ATP-grasp" evidence="5">
    <location>
        <begin position="110"/>
        <end position="299"/>
    </location>
</feature>
<keyword evidence="7" id="KW-1185">Reference proteome</keyword>
<dbReference type="RefSeq" id="WP_143944567.1">
    <property type="nucleotide sequence ID" value="NZ_VKLS01000544.1"/>
</dbReference>
<evidence type="ECO:0000256" key="2">
    <source>
        <dbReference type="ARBA" id="ARBA00022741"/>
    </source>
</evidence>
<dbReference type="PANTHER" id="PTHR43585">
    <property type="entry name" value="FUMIPYRROLE BIOSYNTHESIS PROTEIN C"/>
    <property type="match status" value="1"/>
</dbReference>